<dbReference type="EMBL" id="JABZEO010000004">
    <property type="protein sequence ID" value="NVZ09213.1"/>
    <property type="molecule type" value="Genomic_DNA"/>
</dbReference>
<dbReference type="SUPFAM" id="SSF54786">
    <property type="entry name" value="YcfA/nrd intein domain"/>
    <property type="match status" value="1"/>
</dbReference>
<evidence type="ECO:0000256" key="2">
    <source>
        <dbReference type="ARBA" id="ARBA00022649"/>
    </source>
</evidence>
<keyword evidence="7" id="KW-0346">Stress response</keyword>
<dbReference type="GO" id="GO:0016787">
    <property type="term" value="F:hydrolase activity"/>
    <property type="evidence" value="ECO:0007669"/>
    <property type="project" value="UniProtKB-KW"/>
</dbReference>
<keyword evidence="3" id="KW-0540">Nuclease</keyword>
<evidence type="ECO:0000313" key="9">
    <source>
        <dbReference type="Proteomes" id="UP000592294"/>
    </source>
</evidence>
<dbReference type="Pfam" id="PF07927">
    <property type="entry name" value="HicA_toxin"/>
    <property type="match status" value="1"/>
</dbReference>
<accession>A0A850RJM6</accession>
<proteinExistence type="inferred from homology"/>
<sequence>MRLPRDLSGKDLIERLGRLDYRPTRQTGSHVRLTTERGGQHHVTIPLHDPLRAGTLAAILKAVAIHHGLSREELLERLQP</sequence>
<organism evidence="8 9">
    <name type="scientific">Allochromatium humboldtianum</name>
    <dbReference type="NCBI Taxonomy" id="504901"/>
    <lineage>
        <taxon>Bacteria</taxon>
        <taxon>Pseudomonadati</taxon>
        <taxon>Pseudomonadota</taxon>
        <taxon>Gammaproteobacteria</taxon>
        <taxon>Chromatiales</taxon>
        <taxon>Chromatiaceae</taxon>
        <taxon>Allochromatium</taxon>
    </lineage>
</organism>
<name>A0A850RJM6_9GAMM</name>
<dbReference type="GO" id="GO:0004519">
    <property type="term" value="F:endonuclease activity"/>
    <property type="evidence" value="ECO:0007669"/>
    <property type="project" value="UniProtKB-KW"/>
</dbReference>
<evidence type="ECO:0000256" key="1">
    <source>
        <dbReference type="ARBA" id="ARBA00006620"/>
    </source>
</evidence>
<keyword evidence="2" id="KW-1277">Toxin-antitoxin system</keyword>
<dbReference type="Proteomes" id="UP000592294">
    <property type="component" value="Unassembled WGS sequence"/>
</dbReference>
<reference evidence="8 9" key="1">
    <citation type="submission" date="2020-06" db="EMBL/GenBank/DDBJ databases">
        <title>Whole-genome sequence of Allochromatium humboldtianum DSM 21881, type strain.</title>
        <authorList>
            <person name="Kyndt J.A."/>
            <person name="Meyer T.E."/>
        </authorList>
    </citation>
    <scope>NUCLEOTIDE SEQUENCE [LARGE SCALE GENOMIC DNA]</scope>
    <source>
        <strain evidence="8 9">DSM 21881</strain>
    </source>
</reference>
<evidence type="ECO:0000313" key="8">
    <source>
        <dbReference type="EMBL" id="NVZ09213.1"/>
    </source>
</evidence>
<dbReference type="InterPro" id="IPR038570">
    <property type="entry name" value="HicA_sf"/>
</dbReference>
<evidence type="ECO:0000256" key="7">
    <source>
        <dbReference type="ARBA" id="ARBA00023016"/>
    </source>
</evidence>
<evidence type="ECO:0000256" key="4">
    <source>
        <dbReference type="ARBA" id="ARBA00022759"/>
    </source>
</evidence>
<dbReference type="AlphaFoldDB" id="A0A850RJM6"/>
<dbReference type="InterPro" id="IPR012933">
    <property type="entry name" value="HicA_mRNA_interferase"/>
</dbReference>
<comment type="caution">
    <text evidence="8">The sequence shown here is derived from an EMBL/GenBank/DDBJ whole genome shotgun (WGS) entry which is preliminary data.</text>
</comment>
<dbReference type="Gene3D" id="3.30.920.30">
    <property type="entry name" value="Hypothetical protein"/>
    <property type="match status" value="1"/>
</dbReference>
<keyword evidence="9" id="KW-1185">Reference proteome</keyword>
<protein>
    <submittedName>
        <fullName evidence="8">Type II toxin-antitoxin system HicA family toxin</fullName>
    </submittedName>
</protein>
<gene>
    <name evidence="8" type="ORF">HW932_08045</name>
</gene>
<evidence type="ECO:0000256" key="5">
    <source>
        <dbReference type="ARBA" id="ARBA00022801"/>
    </source>
</evidence>
<dbReference type="GO" id="GO:0003729">
    <property type="term" value="F:mRNA binding"/>
    <property type="evidence" value="ECO:0007669"/>
    <property type="project" value="InterPro"/>
</dbReference>
<dbReference type="RefSeq" id="WP_176975972.1">
    <property type="nucleotide sequence ID" value="NZ_JABZEO010000004.1"/>
</dbReference>
<evidence type="ECO:0000256" key="6">
    <source>
        <dbReference type="ARBA" id="ARBA00022884"/>
    </source>
</evidence>
<keyword evidence="4" id="KW-0255">Endonuclease</keyword>
<keyword evidence="6" id="KW-0694">RNA-binding</keyword>
<comment type="similarity">
    <text evidence="1">Belongs to the HicA mRNA interferase family.</text>
</comment>
<keyword evidence="5" id="KW-0378">Hydrolase</keyword>
<evidence type="ECO:0000256" key="3">
    <source>
        <dbReference type="ARBA" id="ARBA00022722"/>
    </source>
</evidence>